<keyword evidence="4" id="KW-1185">Reference proteome</keyword>
<protein>
    <submittedName>
        <fullName evidence="3">Aminopeptidase</fullName>
    </submittedName>
</protein>
<accession>A0A917E6Y6</accession>
<evidence type="ECO:0000259" key="2">
    <source>
        <dbReference type="Pfam" id="PF04389"/>
    </source>
</evidence>
<dbReference type="GO" id="GO:0006508">
    <property type="term" value="P:proteolysis"/>
    <property type="evidence" value="ECO:0007669"/>
    <property type="project" value="InterPro"/>
</dbReference>
<reference evidence="3" key="2">
    <citation type="submission" date="2020-09" db="EMBL/GenBank/DDBJ databases">
        <authorList>
            <person name="Sun Q."/>
            <person name="Zhou Y."/>
        </authorList>
    </citation>
    <scope>NUCLEOTIDE SEQUENCE</scope>
    <source>
        <strain evidence="3">CGMCC 1.15519</strain>
    </source>
</reference>
<dbReference type="Pfam" id="PF04389">
    <property type="entry name" value="Peptidase_M28"/>
    <property type="match status" value="1"/>
</dbReference>
<proteinExistence type="predicted"/>
<dbReference type="EMBL" id="BMJM01000005">
    <property type="protein sequence ID" value="GGE10775.1"/>
    <property type="molecule type" value="Genomic_DNA"/>
</dbReference>
<feature type="signal peptide" evidence="1">
    <location>
        <begin position="1"/>
        <end position="19"/>
    </location>
</feature>
<dbReference type="SUPFAM" id="SSF52025">
    <property type="entry name" value="PA domain"/>
    <property type="match status" value="1"/>
</dbReference>
<dbReference type="PANTHER" id="PTHR12147">
    <property type="entry name" value="METALLOPEPTIDASE M28 FAMILY MEMBER"/>
    <property type="match status" value="1"/>
</dbReference>
<reference evidence="3" key="1">
    <citation type="journal article" date="2014" name="Int. J. Syst. Evol. Microbiol.">
        <title>Complete genome sequence of Corynebacterium casei LMG S-19264T (=DSM 44701T), isolated from a smear-ripened cheese.</title>
        <authorList>
            <consortium name="US DOE Joint Genome Institute (JGI-PGF)"/>
            <person name="Walter F."/>
            <person name="Albersmeier A."/>
            <person name="Kalinowski J."/>
            <person name="Ruckert C."/>
        </authorList>
    </citation>
    <scope>NUCLEOTIDE SEQUENCE</scope>
    <source>
        <strain evidence="3">CGMCC 1.15519</strain>
    </source>
</reference>
<evidence type="ECO:0000313" key="3">
    <source>
        <dbReference type="EMBL" id="GGE10775.1"/>
    </source>
</evidence>
<dbReference type="Proteomes" id="UP000635071">
    <property type="component" value="Unassembled WGS sequence"/>
</dbReference>
<name>A0A917E6Y6_9SPHN</name>
<dbReference type="AlphaFoldDB" id="A0A917E6Y6"/>
<dbReference type="SUPFAM" id="SSF53187">
    <property type="entry name" value="Zn-dependent exopeptidases"/>
    <property type="match status" value="1"/>
</dbReference>
<dbReference type="CDD" id="cd04820">
    <property type="entry name" value="PA_M28_1_1"/>
    <property type="match status" value="1"/>
</dbReference>
<gene>
    <name evidence="3" type="ORF">GCM10011529_16460</name>
</gene>
<feature type="chain" id="PRO_5037631903" evidence="1">
    <location>
        <begin position="20"/>
        <end position="545"/>
    </location>
</feature>
<sequence length="545" mass="56989">MKLLLCAAALGLHAAPLLAAEPDFSADRVKSHVAFLSDDLLEGRGTGTRGHEIAARYVATQLAGYGVLPAGKDGSWLQPVTLSEASIAAPGRVTITPTKGAPTTFPHAGEVIISASQTAATSDVEAPVVFAGFGLDAPKQGHDDYAGLDVRGKIVAVLSGIPKGPPSEITAHLSRLKPRMASDRGAIGFITIPSLQSMKLRPWDRSLQTANVPSMTWVKPDGTPFVAAPGLKAQASFSPVAAAALFAGARQPMADILAAADKEGGQPRGFALATRARIATTSTQRKVETANVVGMIPGSDPVLKAESVVMMAHLDHLGVRADKTGDNIYNGALDNAAGTAVMLEAAHAFGGDAVKPKRSLIFVASTAEEKGLLGAEAVANNPPVPIDTIAGVVDLDQPLLLYPFTDVITFGGDHSTMGEAISRAVAKAGVTLSPDPMPAETIFVRSDHYTFVKRGVPALLLATGFANGGKAAWERFLSTDYHQPSDDMKQPIDWAAGAKYARVNYLIAREIADGAERPHWYAGDYFGDSFAPKAVKATRPKAVAR</sequence>
<dbReference type="GO" id="GO:0004177">
    <property type="term" value="F:aminopeptidase activity"/>
    <property type="evidence" value="ECO:0007669"/>
    <property type="project" value="UniProtKB-KW"/>
</dbReference>
<dbReference type="GO" id="GO:0008235">
    <property type="term" value="F:metalloexopeptidase activity"/>
    <property type="evidence" value="ECO:0007669"/>
    <property type="project" value="InterPro"/>
</dbReference>
<keyword evidence="3" id="KW-0378">Hydrolase</keyword>
<dbReference type="InterPro" id="IPR045175">
    <property type="entry name" value="M28_fam"/>
</dbReference>
<organism evidence="3 4">
    <name type="scientific">Sandarakinorhabdus glacialis</name>
    <dbReference type="NCBI Taxonomy" id="1614636"/>
    <lineage>
        <taxon>Bacteria</taxon>
        <taxon>Pseudomonadati</taxon>
        <taxon>Pseudomonadota</taxon>
        <taxon>Alphaproteobacteria</taxon>
        <taxon>Sphingomonadales</taxon>
        <taxon>Sphingosinicellaceae</taxon>
        <taxon>Sandarakinorhabdus</taxon>
    </lineage>
</organism>
<feature type="domain" description="Peptidase M28" evidence="2">
    <location>
        <begin position="291"/>
        <end position="503"/>
    </location>
</feature>
<dbReference type="Gene3D" id="3.50.30.30">
    <property type="match status" value="1"/>
</dbReference>
<keyword evidence="3" id="KW-0645">Protease</keyword>
<dbReference type="RefSeq" id="WP_188762470.1">
    <property type="nucleotide sequence ID" value="NZ_BMJM01000005.1"/>
</dbReference>
<dbReference type="PANTHER" id="PTHR12147:SF26">
    <property type="entry name" value="PEPTIDASE M28 DOMAIN-CONTAINING PROTEIN"/>
    <property type="match status" value="1"/>
</dbReference>
<keyword evidence="1" id="KW-0732">Signal</keyword>
<dbReference type="InterPro" id="IPR007484">
    <property type="entry name" value="Peptidase_M28"/>
</dbReference>
<evidence type="ECO:0000313" key="4">
    <source>
        <dbReference type="Proteomes" id="UP000635071"/>
    </source>
</evidence>
<evidence type="ECO:0000256" key="1">
    <source>
        <dbReference type="SAM" id="SignalP"/>
    </source>
</evidence>
<dbReference type="Gene3D" id="3.40.630.10">
    <property type="entry name" value="Zn peptidases"/>
    <property type="match status" value="1"/>
</dbReference>
<dbReference type="InterPro" id="IPR046450">
    <property type="entry name" value="PA_dom_sf"/>
</dbReference>
<comment type="caution">
    <text evidence="3">The sequence shown here is derived from an EMBL/GenBank/DDBJ whole genome shotgun (WGS) entry which is preliminary data.</text>
</comment>
<keyword evidence="3" id="KW-0031">Aminopeptidase</keyword>